<dbReference type="FunFam" id="3.30.565.10:FF:000049">
    <property type="entry name" value="Two-component sensor histidine kinase"/>
    <property type="match status" value="1"/>
</dbReference>
<dbReference type="PRINTS" id="PR00344">
    <property type="entry name" value="BCTRLSENSOR"/>
</dbReference>
<dbReference type="Gene3D" id="2.10.70.100">
    <property type="match status" value="3"/>
</dbReference>
<dbReference type="FunFam" id="2.10.70.100:FF:000001">
    <property type="entry name" value="Sensory transduction histidine kinase"/>
    <property type="match status" value="1"/>
</dbReference>
<dbReference type="InterPro" id="IPR000014">
    <property type="entry name" value="PAS"/>
</dbReference>
<keyword evidence="4" id="KW-1003">Cell membrane</keyword>
<dbReference type="PROSITE" id="PS50112">
    <property type="entry name" value="PAS"/>
    <property type="match status" value="1"/>
</dbReference>
<protein>
    <recommendedName>
        <fullName evidence="3">histidine kinase</fullName>
        <ecNumber evidence="3">2.7.13.3</ecNumber>
    </recommendedName>
</protein>
<keyword evidence="9" id="KW-0677">Repeat</keyword>
<evidence type="ECO:0000259" key="16">
    <source>
        <dbReference type="PROSITE" id="PS50109"/>
    </source>
</evidence>
<evidence type="ECO:0000256" key="5">
    <source>
        <dbReference type="ARBA" id="ARBA00022519"/>
    </source>
</evidence>
<dbReference type="InterPro" id="IPR001610">
    <property type="entry name" value="PAC"/>
</dbReference>
<feature type="modified residue" description="4-aspartylphosphate" evidence="14">
    <location>
        <position position="1282"/>
    </location>
</feature>
<dbReference type="Pfam" id="PF22588">
    <property type="entry name" value="dCache_1_like"/>
    <property type="match status" value="1"/>
</dbReference>
<sequence>MNVIKFCALFRRFWNHTVLLTAVALIILALGTGAWLWLDRARTLQAGEQSAHALARVLEEQTARGLQAVDLTLTGIIDTLTLSPGLREHDPAFESTLRQRLHALPQVWALTVVSPDGFITQSTGSRETPPFSVADRDYFDAHVSDPSPGLRIGKPLVSRSAGVSFISMSRRITRSDGNFGGVAVAAIEPRYFERFYRELELGEHDRIALFRRDGVLLVGTPYNEAAVGKDYATMDLFQAHLPAREHGTYRLLSMIDRTPRIISYRAVPGFPLVVTVGLAEDKLLAGWRRNAVVISVVAGLAAALSILLVTLWVRRHDERAQILQRQADAYAQAAQAAMKMAAVLESTTDAVMELDRDWRVIFMNGRARSSLGERGDLAQRVFWDAYPEFVGTEFWSCCRQVLDAGGACEVEFAGPLIGQHFVARAFPSREGLVVFFQDITARRKAEQERERLAQELEKERTLLKGVLDHLPSGVFATAAPDGRLLLHNPAAERLIGHPVHIAKTFDDYAVYGAVHPDGTPYQADEYPLARALRYGETVAHGEMRYRRGDGAIATFTVSAAPVRDANGHIVMAVAIFHDISERKIMEEALRRSEERLAFALASARAGTFDTDLRTGTIIWSAESYRLFGMEPNGTSISLDTWFGLIHPEDLCRVLSERARIIRETDPTYRVEHRVLRPDGSMVWVSVLGRFVFDPDGTPVRASGLYIDITARKQAEEALRQSEERLNFALASANAGIWDWDIRSGALTWSEGVYALHGLAPELFTPTYEAWLPWVHPDDRDSVQHAVRAALASSNSDYTLEHRIRHPSRGERWLMNVGRVLRDRDGMPLRLTGVSLDITERKGMEDSVLRSQERLRDALVAARAGSWEWNLTTGEVFWSEENQALFGLPAGLIAAGYEVWLEAVVPEDREQVDRIVHDALSTGQERFQIEFRVCLSDGEIRWLIGMGRIRYDADGQPTHITGLNVDITDRRRMEEELREAKWAAERASVAKSKFLAAASHDLRQPLQALFLFAATLHGHVQTTRGKSALSTLERNLEALKGLLDSLLDVSRLDAEVIRPDIESFPLSSVLDDIGASFAPVALHKGLDFQSDILRDMTVRSDRHLLDRMIRNLVENAIKYTERGSVRLECRIADGCARITVHDTGIGIAPDHLDAIFLEFHQIGNPERDRTKGLGLGLSIVQRLAKLLEHPVTVRSTLGQGSVFMIDVPLGEAAAVQAPEPFAAVAPHGGGRLVVLIDDEADVLLGLCTIFHGWGFDTVAGTSAEQASERLKTDGRTPAVIVSDYRLGANKTGVDAVRLIREQVGITLPGMVLTGETAAELRDEVAKQGLEIVIKPVVPRQLHEALMRLFRDAA</sequence>
<dbReference type="GO" id="GO:0005886">
    <property type="term" value="C:plasma membrane"/>
    <property type="evidence" value="ECO:0007669"/>
    <property type="project" value="UniProtKB-SubCell"/>
</dbReference>
<dbReference type="InterPro" id="IPR052162">
    <property type="entry name" value="Sensor_kinase/Photoreceptor"/>
</dbReference>
<dbReference type="InterPro" id="IPR004358">
    <property type="entry name" value="Sig_transdc_His_kin-like_C"/>
</dbReference>
<dbReference type="Gene3D" id="1.10.287.130">
    <property type="match status" value="1"/>
</dbReference>
<evidence type="ECO:0000259" key="17">
    <source>
        <dbReference type="PROSITE" id="PS50110"/>
    </source>
</evidence>
<dbReference type="CDD" id="cd00130">
    <property type="entry name" value="PAS"/>
    <property type="match status" value="4"/>
</dbReference>
<evidence type="ECO:0000259" key="18">
    <source>
        <dbReference type="PROSITE" id="PS50112"/>
    </source>
</evidence>
<dbReference type="Pfam" id="PF08448">
    <property type="entry name" value="PAS_4"/>
    <property type="match status" value="2"/>
</dbReference>
<dbReference type="Gene3D" id="3.30.565.10">
    <property type="entry name" value="Histidine kinase-like ATPase, C-terminal domain"/>
    <property type="match status" value="1"/>
</dbReference>
<dbReference type="Pfam" id="PF00072">
    <property type="entry name" value="Response_reg"/>
    <property type="match status" value="1"/>
</dbReference>
<keyword evidence="12 15" id="KW-1133">Transmembrane helix</keyword>
<geneLocation type="plasmid" evidence="20">
    <name>unnamed</name>
</geneLocation>
<evidence type="ECO:0000256" key="2">
    <source>
        <dbReference type="ARBA" id="ARBA00004429"/>
    </source>
</evidence>
<evidence type="ECO:0000313" key="21">
    <source>
        <dbReference type="Proteomes" id="UP000215367"/>
    </source>
</evidence>
<dbReference type="Pfam" id="PF02518">
    <property type="entry name" value="HATPase_c"/>
    <property type="match status" value="1"/>
</dbReference>
<evidence type="ECO:0000256" key="8">
    <source>
        <dbReference type="ARBA" id="ARBA00022692"/>
    </source>
</evidence>
<comment type="caution">
    <text evidence="20">The sequence shown here is derived from an EMBL/GenBank/DDBJ whole genome shotgun (WGS) entry which is preliminary data.</text>
</comment>
<evidence type="ECO:0000256" key="3">
    <source>
        <dbReference type="ARBA" id="ARBA00012438"/>
    </source>
</evidence>
<feature type="transmembrane region" description="Helical" evidence="15">
    <location>
        <begin position="18"/>
        <end position="38"/>
    </location>
</feature>
<organism evidence="20 21">
    <name type="scientific">Azospirillum brasilense</name>
    <dbReference type="NCBI Taxonomy" id="192"/>
    <lineage>
        <taxon>Bacteria</taxon>
        <taxon>Pseudomonadati</taxon>
        <taxon>Pseudomonadota</taxon>
        <taxon>Alphaproteobacteria</taxon>
        <taxon>Rhodospirillales</taxon>
        <taxon>Azospirillaceae</taxon>
        <taxon>Azospirillum</taxon>
    </lineage>
</organism>
<dbReference type="InterPro" id="IPR036890">
    <property type="entry name" value="HATPase_C_sf"/>
</dbReference>
<evidence type="ECO:0000256" key="7">
    <source>
        <dbReference type="ARBA" id="ARBA00022679"/>
    </source>
</evidence>
<feature type="domain" description="Response regulatory" evidence="17">
    <location>
        <begin position="1231"/>
        <end position="1348"/>
    </location>
</feature>
<dbReference type="GO" id="GO:0000166">
    <property type="term" value="F:nucleotide binding"/>
    <property type="evidence" value="ECO:0007669"/>
    <property type="project" value="UniProtKB-KW"/>
</dbReference>
<dbReference type="CDD" id="cd00082">
    <property type="entry name" value="HisKA"/>
    <property type="match status" value="1"/>
</dbReference>
<dbReference type="SUPFAM" id="SSF55785">
    <property type="entry name" value="PYP-like sensor domain (PAS domain)"/>
    <property type="match status" value="5"/>
</dbReference>
<accession>A0A235HDI3</accession>
<dbReference type="InterPro" id="IPR011006">
    <property type="entry name" value="CheY-like_superfamily"/>
</dbReference>
<feature type="domain" description="PAC" evidence="19">
    <location>
        <begin position="926"/>
        <end position="978"/>
    </location>
</feature>
<dbReference type="SUPFAM" id="SSF55874">
    <property type="entry name" value="ATPase domain of HSP90 chaperone/DNA topoisomerase II/histidine kinase"/>
    <property type="match status" value="1"/>
</dbReference>
<keyword evidence="13 15" id="KW-0472">Membrane</keyword>
<keyword evidence="11" id="KW-0418">Kinase</keyword>
<dbReference type="GO" id="GO:0000155">
    <property type="term" value="F:phosphorelay sensor kinase activity"/>
    <property type="evidence" value="ECO:0007669"/>
    <property type="project" value="InterPro"/>
</dbReference>
<dbReference type="SMART" id="SM00448">
    <property type="entry name" value="REC"/>
    <property type="match status" value="1"/>
</dbReference>
<dbReference type="InterPro" id="IPR000700">
    <property type="entry name" value="PAS-assoc_C"/>
</dbReference>
<feature type="domain" description="PAC" evidence="19">
    <location>
        <begin position="539"/>
        <end position="591"/>
    </location>
</feature>
<dbReference type="InterPro" id="IPR003661">
    <property type="entry name" value="HisK_dim/P_dom"/>
</dbReference>
<feature type="domain" description="PAC" evidence="19">
    <location>
        <begin position="797"/>
        <end position="849"/>
    </location>
</feature>
<evidence type="ECO:0000256" key="4">
    <source>
        <dbReference type="ARBA" id="ARBA00022475"/>
    </source>
</evidence>
<dbReference type="InterPro" id="IPR036097">
    <property type="entry name" value="HisK_dim/P_sf"/>
</dbReference>
<dbReference type="Proteomes" id="UP000215367">
    <property type="component" value="Unassembled WGS sequence"/>
</dbReference>
<dbReference type="Gene3D" id="3.30.450.20">
    <property type="entry name" value="PAS domain"/>
    <property type="match status" value="7"/>
</dbReference>
<feature type="domain" description="PAS" evidence="18">
    <location>
        <begin position="721"/>
        <end position="793"/>
    </location>
</feature>
<gene>
    <name evidence="20" type="ORF">CHT98_13945</name>
</gene>
<evidence type="ECO:0000256" key="11">
    <source>
        <dbReference type="ARBA" id="ARBA00022777"/>
    </source>
</evidence>
<dbReference type="InterPro" id="IPR035965">
    <property type="entry name" value="PAS-like_dom_sf"/>
</dbReference>
<keyword evidence="8 15" id="KW-0812">Transmembrane</keyword>
<evidence type="ECO:0000256" key="12">
    <source>
        <dbReference type="ARBA" id="ARBA00022989"/>
    </source>
</evidence>
<reference evidence="20 21" key="1">
    <citation type="submission" date="2017-07" db="EMBL/GenBank/DDBJ databases">
        <title>Whole genome sequence of Azospirillum brasilense 2A1, a potential biofertilizer strain.</title>
        <authorList>
            <person name="Fontana C.A."/>
            <person name="Toffoli L.M."/>
            <person name="Salazar S.M."/>
            <person name="Puglisi E."/>
            <person name="Pedraza R."/>
            <person name="Bassi D."/>
            <person name="Cocconcelli P.S."/>
        </authorList>
    </citation>
    <scope>NUCLEOTIDE SEQUENCE [LARGE SCALE GENOMIC DNA]</scope>
    <source>
        <strain evidence="20 21">2A1</strain>
        <plasmid evidence="20">unnamed</plasmid>
    </source>
</reference>
<dbReference type="PROSITE" id="PS50110">
    <property type="entry name" value="RESPONSE_REGULATORY"/>
    <property type="match status" value="1"/>
</dbReference>
<dbReference type="SUPFAM" id="SSF47384">
    <property type="entry name" value="Homodimeric domain of signal transducing histidine kinase"/>
    <property type="match status" value="1"/>
</dbReference>
<dbReference type="PANTHER" id="PTHR43304:SF1">
    <property type="entry name" value="PAC DOMAIN-CONTAINING PROTEIN"/>
    <property type="match status" value="1"/>
</dbReference>
<keyword evidence="5" id="KW-0997">Cell inner membrane</keyword>
<dbReference type="InterPro" id="IPR054327">
    <property type="entry name" value="His-kinase-like_sensor"/>
</dbReference>
<dbReference type="CDD" id="cd12914">
    <property type="entry name" value="PDC1_DGC_like"/>
    <property type="match status" value="1"/>
</dbReference>
<comment type="subcellular location">
    <subcellularLocation>
        <location evidence="2">Cell inner membrane</location>
        <topology evidence="2">Multi-pass membrane protein</topology>
    </subcellularLocation>
</comment>
<dbReference type="SMART" id="SM00387">
    <property type="entry name" value="HATPase_c"/>
    <property type="match status" value="1"/>
</dbReference>
<evidence type="ECO:0000256" key="14">
    <source>
        <dbReference type="PROSITE-ProRule" id="PRU00169"/>
    </source>
</evidence>
<keyword evidence="7" id="KW-0808">Transferase</keyword>
<dbReference type="Gene3D" id="3.40.50.2300">
    <property type="match status" value="1"/>
</dbReference>
<dbReference type="InterPro" id="IPR013656">
    <property type="entry name" value="PAS_4"/>
</dbReference>
<dbReference type="SMART" id="SM00086">
    <property type="entry name" value="PAC"/>
    <property type="match status" value="4"/>
</dbReference>
<feature type="domain" description="Histidine kinase" evidence="16">
    <location>
        <begin position="996"/>
        <end position="1210"/>
    </location>
</feature>
<keyword evidence="20" id="KW-0614">Plasmid</keyword>
<name>A0A235HDI3_AZOBR</name>
<keyword evidence="10" id="KW-0547">Nucleotide-binding</keyword>
<dbReference type="PROSITE" id="PS50113">
    <property type="entry name" value="PAC"/>
    <property type="match status" value="4"/>
</dbReference>
<evidence type="ECO:0000313" key="20">
    <source>
        <dbReference type="EMBL" id="OYD83879.1"/>
    </source>
</evidence>
<dbReference type="PROSITE" id="PS50109">
    <property type="entry name" value="HIS_KIN"/>
    <property type="match status" value="1"/>
</dbReference>
<proteinExistence type="predicted"/>
<dbReference type="Pfam" id="PF00512">
    <property type="entry name" value="HisKA"/>
    <property type="match status" value="1"/>
</dbReference>
<dbReference type="SUPFAM" id="SSF52172">
    <property type="entry name" value="CheY-like"/>
    <property type="match status" value="1"/>
</dbReference>
<dbReference type="EC" id="2.7.13.3" evidence="3"/>
<dbReference type="NCBIfam" id="TIGR00229">
    <property type="entry name" value="sensory_box"/>
    <property type="match status" value="4"/>
</dbReference>
<dbReference type="PANTHER" id="PTHR43304">
    <property type="entry name" value="PHYTOCHROME-LIKE PROTEIN CPH1"/>
    <property type="match status" value="1"/>
</dbReference>
<dbReference type="InterPro" id="IPR005467">
    <property type="entry name" value="His_kinase_dom"/>
</dbReference>
<feature type="domain" description="PAC" evidence="19">
    <location>
        <begin position="668"/>
        <end position="720"/>
    </location>
</feature>
<dbReference type="Pfam" id="PF08447">
    <property type="entry name" value="PAS_3"/>
    <property type="match status" value="3"/>
</dbReference>
<evidence type="ECO:0000256" key="1">
    <source>
        <dbReference type="ARBA" id="ARBA00000085"/>
    </source>
</evidence>
<dbReference type="InterPro" id="IPR003594">
    <property type="entry name" value="HATPase_dom"/>
</dbReference>
<evidence type="ECO:0000256" key="15">
    <source>
        <dbReference type="SAM" id="Phobius"/>
    </source>
</evidence>
<dbReference type="CDD" id="cd00156">
    <property type="entry name" value="REC"/>
    <property type="match status" value="1"/>
</dbReference>
<comment type="catalytic activity">
    <reaction evidence="1">
        <text>ATP + protein L-histidine = ADP + protein N-phospho-L-histidine.</text>
        <dbReference type="EC" id="2.7.13.3"/>
    </reaction>
</comment>
<evidence type="ECO:0000256" key="10">
    <source>
        <dbReference type="ARBA" id="ARBA00022741"/>
    </source>
</evidence>
<evidence type="ECO:0000256" key="9">
    <source>
        <dbReference type="ARBA" id="ARBA00022737"/>
    </source>
</evidence>
<evidence type="ECO:0000259" key="19">
    <source>
        <dbReference type="PROSITE" id="PS50113"/>
    </source>
</evidence>
<feature type="transmembrane region" description="Helical" evidence="15">
    <location>
        <begin position="291"/>
        <end position="313"/>
    </location>
</feature>
<dbReference type="SMART" id="SM00091">
    <property type="entry name" value="PAS"/>
    <property type="match status" value="5"/>
</dbReference>
<dbReference type="EMBL" id="NOWT01000011">
    <property type="protein sequence ID" value="OYD83879.1"/>
    <property type="molecule type" value="Genomic_DNA"/>
</dbReference>
<dbReference type="SMART" id="SM00388">
    <property type="entry name" value="HisKA"/>
    <property type="match status" value="1"/>
</dbReference>
<dbReference type="CDD" id="cd12915">
    <property type="entry name" value="PDC2_DGC_like"/>
    <property type="match status" value="1"/>
</dbReference>
<keyword evidence="6 14" id="KW-0597">Phosphoprotein</keyword>
<evidence type="ECO:0000256" key="13">
    <source>
        <dbReference type="ARBA" id="ARBA00023136"/>
    </source>
</evidence>
<dbReference type="InterPro" id="IPR001789">
    <property type="entry name" value="Sig_transdc_resp-reg_receiver"/>
</dbReference>
<dbReference type="InterPro" id="IPR013655">
    <property type="entry name" value="PAS_fold_3"/>
</dbReference>
<evidence type="ECO:0000256" key="6">
    <source>
        <dbReference type="ARBA" id="ARBA00022553"/>
    </source>
</evidence>
<dbReference type="RefSeq" id="WP_094303795.1">
    <property type="nucleotide sequence ID" value="NZ_NOWT01000011.1"/>
</dbReference>